<feature type="domain" description="C2H2-type" evidence="9">
    <location>
        <begin position="118"/>
        <end position="150"/>
    </location>
</feature>
<keyword evidence="6" id="KW-0539">Nucleus</keyword>
<keyword evidence="4 7" id="KW-0863">Zinc-finger</keyword>
<dbReference type="InterPro" id="IPR036236">
    <property type="entry name" value="Znf_C2H2_sf"/>
</dbReference>
<accession>A0ABR3GVK6</accession>
<sequence>MSSPSSLSSFSSMDSPAAAPPPRTPKRAASIAFSDPTHSPLLAHHHSPRPHVHGDSDISSDTSGSVPGSPSGAGDDDFDHAEQVTVCRWDGCEHDMGDMDNLVKHIHDEHIGSRRAKYACEWDDCTRKGLAHASGYALRAHMRSHTKEKPFYCTLPECDRSFTRSDALAKHMRTVHETEALRPSDPIPKSHPNHPHNQPTPRRPMAHSSHSSPSSTDEYQPRRVGPSPWYLPEDGFSADEDSRPPRELMKLLKRKLAWAEQSRDELAGTLEALERTRREGWVRKEVLLDRVLECELGRDVAGGLSLDLGVGN</sequence>
<dbReference type="PROSITE" id="PS50157">
    <property type="entry name" value="ZINC_FINGER_C2H2_2"/>
    <property type="match status" value="2"/>
</dbReference>
<evidence type="ECO:0000256" key="1">
    <source>
        <dbReference type="ARBA" id="ARBA00004123"/>
    </source>
</evidence>
<keyword evidence="5" id="KW-0862">Zinc</keyword>
<dbReference type="Proteomes" id="UP001447188">
    <property type="component" value="Unassembled WGS sequence"/>
</dbReference>
<protein>
    <recommendedName>
        <fullName evidence="9">C2H2-type domain-containing protein</fullName>
    </recommendedName>
</protein>
<proteinExistence type="predicted"/>
<evidence type="ECO:0000256" key="6">
    <source>
        <dbReference type="ARBA" id="ARBA00023242"/>
    </source>
</evidence>
<evidence type="ECO:0000256" key="4">
    <source>
        <dbReference type="ARBA" id="ARBA00022771"/>
    </source>
</evidence>
<dbReference type="SMART" id="SM00355">
    <property type="entry name" value="ZnF_C2H2"/>
    <property type="match status" value="3"/>
</dbReference>
<name>A0ABR3GVK6_9PEZI</name>
<dbReference type="Pfam" id="PF00096">
    <property type="entry name" value="zf-C2H2"/>
    <property type="match status" value="1"/>
</dbReference>
<feature type="compositionally biased region" description="Low complexity" evidence="8">
    <location>
        <begin position="57"/>
        <end position="73"/>
    </location>
</feature>
<feature type="compositionally biased region" description="Low complexity" evidence="8">
    <location>
        <begin position="1"/>
        <end position="17"/>
    </location>
</feature>
<dbReference type="EMBL" id="JBBBZM010000007">
    <property type="protein sequence ID" value="KAL0639937.1"/>
    <property type="molecule type" value="Genomic_DNA"/>
</dbReference>
<dbReference type="PANTHER" id="PTHR45718">
    <property type="entry name" value="TRANSCRIPTIONAL ACTIVATOR CUBITUS INTERRUPTUS"/>
    <property type="match status" value="1"/>
</dbReference>
<evidence type="ECO:0000259" key="9">
    <source>
        <dbReference type="PROSITE" id="PS50157"/>
    </source>
</evidence>
<feature type="region of interest" description="Disordered" evidence="8">
    <location>
        <begin position="176"/>
        <end position="243"/>
    </location>
</feature>
<evidence type="ECO:0000256" key="8">
    <source>
        <dbReference type="SAM" id="MobiDB-lite"/>
    </source>
</evidence>
<organism evidence="10 11">
    <name type="scientific">Discina gigas</name>
    <dbReference type="NCBI Taxonomy" id="1032678"/>
    <lineage>
        <taxon>Eukaryota</taxon>
        <taxon>Fungi</taxon>
        <taxon>Dikarya</taxon>
        <taxon>Ascomycota</taxon>
        <taxon>Pezizomycotina</taxon>
        <taxon>Pezizomycetes</taxon>
        <taxon>Pezizales</taxon>
        <taxon>Discinaceae</taxon>
        <taxon>Discina</taxon>
    </lineage>
</organism>
<evidence type="ECO:0000256" key="3">
    <source>
        <dbReference type="ARBA" id="ARBA00022737"/>
    </source>
</evidence>
<evidence type="ECO:0000313" key="10">
    <source>
        <dbReference type="EMBL" id="KAL0639937.1"/>
    </source>
</evidence>
<evidence type="ECO:0000313" key="11">
    <source>
        <dbReference type="Proteomes" id="UP001447188"/>
    </source>
</evidence>
<dbReference type="InterPro" id="IPR056436">
    <property type="entry name" value="Znf-C2H2_ZIC1-5/GLI1-3-like"/>
</dbReference>
<evidence type="ECO:0000256" key="2">
    <source>
        <dbReference type="ARBA" id="ARBA00022723"/>
    </source>
</evidence>
<dbReference type="InterPro" id="IPR013087">
    <property type="entry name" value="Znf_C2H2_type"/>
</dbReference>
<keyword evidence="2" id="KW-0479">Metal-binding</keyword>
<dbReference type="PROSITE" id="PS00028">
    <property type="entry name" value="ZINC_FINGER_C2H2_1"/>
    <property type="match status" value="2"/>
</dbReference>
<dbReference type="InterPro" id="IPR043359">
    <property type="entry name" value="GLI-like"/>
</dbReference>
<evidence type="ECO:0000256" key="7">
    <source>
        <dbReference type="PROSITE-ProRule" id="PRU00042"/>
    </source>
</evidence>
<comment type="subcellular location">
    <subcellularLocation>
        <location evidence="1">Nucleus</location>
    </subcellularLocation>
</comment>
<evidence type="ECO:0000256" key="5">
    <source>
        <dbReference type="ARBA" id="ARBA00022833"/>
    </source>
</evidence>
<feature type="region of interest" description="Disordered" evidence="8">
    <location>
        <begin position="1"/>
        <end position="78"/>
    </location>
</feature>
<gene>
    <name evidence="10" type="ORF">Q9L58_001029</name>
</gene>
<comment type="caution">
    <text evidence="10">The sequence shown here is derived from an EMBL/GenBank/DDBJ whole genome shotgun (WGS) entry which is preliminary data.</text>
</comment>
<dbReference type="PANTHER" id="PTHR45718:SF4">
    <property type="entry name" value="TRANSCRIPTIONAL ACTIVATOR CUBITUS INTERRUPTUS"/>
    <property type="match status" value="1"/>
</dbReference>
<keyword evidence="3" id="KW-0677">Repeat</keyword>
<dbReference type="Gene3D" id="3.30.160.60">
    <property type="entry name" value="Classic Zinc Finger"/>
    <property type="match status" value="3"/>
</dbReference>
<feature type="domain" description="C2H2-type" evidence="9">
    <location>
        <begin position="151"/>
        <end position="181"/>
    </location>
</feature>
<keyword evidence="11" id="KW-1185">Reference proteome</keyword>
<dbReference type="Pfam" id="PF23561">
    <property type="entry name" value="zf-C2H2_15"/>
    <property type="match status" value="1"/>
</dbReference>
<reference evidence="10 11" key="1">
    <citation type="submission" date="2024-02" db="EMBL/GenBank/DDBJ databases">
        <title>Discinaceae phylogenomics.</title>
        <authorList>
            <person name="Dirks A.C."/>
            <person name="James T.Y."/>
        </authorList>
    </citation>
    <scope>NUCLEOTIDE SEQUENCE [LARGE SCALE GENOMIC DNA]</scope>
    <source>
        <strain evidence="10 11">ACD0624</strain>
    </source>
</reference>
<dbReference type="SUPFAM" id="SSF57667">
    <property type="entry name" value="beta-beta-alpha zinc fingers"/>
    <property type="match status" value="2"/>
</dbReference>